<dbReference type="Pfam" id="PF07995">
    <property type="entry name" value="GSDH"/>
    <property type="match status" value="1"/>
</dbReference>
<comment type="caution">
    <text evidence="2">The sequence shown here is derived from an EMBL/GenBank/DDBJ whole genome shotgun (WGS) entry which is preliminary data.</text>
</comment>
<dbReference type="InterPro" id="IPR012938">
    <property type="entry name" value="Glc/Sorbosone_DH"/>
</dbReference>
<dbReference type="Proteomes" id="UP001234343">
    <property type="component" value="Unassembled WGS sequence"/>
</dbReference>
<gene>
    <name evidence="2" type="ORF">QTP81_14300</name>
</gene>
<reference evidence="2 3" key="1">
    <citation type="submission" date="2023-06" db="EMBL/GenBank/DDBJ databases">
        <title>Alteromonas sp. ASW11-36 isolated from intertidal sand.</title>
        <authorList>
            <person name="Li Y."/>
        </authorList>
    </citation>
    <scope>NUCLEOTIDE SEQUENCE [LARGE SCALE GENOMIC DNA]</scope>
    <source>
        <strain evidence="2 3">ASW11-36</strain>
    </source>
</reference>
<dbReference type="SUPFAM" id="SSF50952">
    <property type="entry name" value="Soluble quinoprotein glucose dehydrogenase"/>
    <property type="match status" value="1"/>
</dbReference>
<feature type="domain" description="Glucose/Sorbosone dehydrogenase" evidence="1">
    <location>
        <begin position="54"/>
        <end position="382"/>
    </location>
</feature>
<dbReference type="EC" id="1.1.5.-" evidence="2"/>
<dbReference type="GO" id="GO:0016491">
    <property type="term" value="F:oxidoreductase activity"/>
    <property type="evidence" value="ECO:0007669"/>
    <property type="project" value="UniProtKB-KW"/>
</dbReference>
<keyword evidence="2" id="KW-0560">Oxidoreductase</keyword>
<organism evidence="2 3">
    <name type="scientific">Alteromonas arenosi</name>
    <dbReference type="NCBI Taxonomy" id="3055817"/>
    <lineage>
        <taxon>Bacteria</taxon>
        <taxon>Pseudomonadati</taxon>
        <taxon>Pseudomonadota</taxon>
        <taxon>Gammaproteobacteria</taxon>
        <taxon>Alteromonadales</taxon>
        <taxon>Alteromonadaceae</taxon>
        <taxon>Alteromonas/Salinimonas group</taxon>
        <taxon>Alteromonas</taxon>
    </lineage>
</organism>
<name>A0ABT7T015_9ALTE</name>
<evidence type="ECO:0000313" key="2">
    <source>
        <dbReference type="EMBL" id="MDM7861770.1"/>
    </source>
</evidence>
<evidence type="ECO:0000259" key="1">
    <source>
        <dbReference type="Pfam" id="PF07995"/>
    </source>
</evidence>
<dbReference type="Gene3D" id="2.120.10.30">
    <property type="entry name" value="TolB, C-terminal domain"/>
    <property type="match status" value="1"/>
</dbReference>
<dbReference type="RefSeq" id="WP_289366429.1">
    <property type="nucleotide sequence ID" value="NZ_JAUCBP010000012.1"/>
</dbReference>
<sequence>MLKRQFSDSKGYAIGAMRRTLMSASILLLATLTTTFGLAAQFPAVKIEPVVTDLESPWGLTQLPDSSWLITEKNGKIVHINALQERTEHDNLPADIFVPGQGGLLDIELHPQFDRNQFVYISYAAGDVEANRLTIARAKFSNNRFDDWQVIFAVSPDKDTPVHYAGRLLFAPDGALLITSGDGFDYREHAQRKDSMLGKVLRISDWGEALSDNPFYTGDGGAQDFIYTLGHRNPQGLVVDSVSQTIYLNEHGPAGGDEINRLSPGTNYGWPVVTDGKDYSGANISPFSDYPNMTLPLVNWTPSIAPSSMVLYRGDLFPQLNGDFLVTALKTQRLHWVRVVGNEILIDHPVVDSLQARLRDIHVGNDGAVYILTNGENASLLKMTPQ</sequence>
<dbReference type="InterPro" id="IPR011042">
    <property type="entry name" value="6-blade_b-propeller_TolB-like"/>
</dbReference>
<protein>
    <submittedName>
        <fullName evidence="2">PQQ-dependent sugar dehydrogenase</fullName>
        <ecNumber evidence="2">1.1.5.-</ecNumber>
    </submittedName>
</protein>
<dbReference type="EMBL" id="JAUCBP010000012">
    <property type="protein sequence ID" value="MDM7861770.1"/>
    <property type="molecule type" value="Genomic_DNA"/>
</dbReference>
<keyword evidence="3" id="KW-1185">Reference proteome</keyword>
<dbReference type="InterPro" id="IPR011041">
    <property type="entry name" value="Quinoprot_gluc/sorb_DH_b-prop"/>
</dbReference>
<proteinExistence type="predicted"/>
<dbReference type="PANTHER" id="PTHR19328">
    <property type="entry name" value="HEDGEHOG-INTERACTING PROTEIN"/>
    <property type="match status" value="1"/>
</dbReference>
<dbReference type="PANTHER" id="PTHR19328:SF75">
    <property type="entry name" value="ALDOSE SUGAR DEHYDROGENASE YLII"/>
    <property type="match status" value="1"/>
</dbReference>
<accession>A0ABT7T015</accession>
<evidence type="ECO:0000313" key="3">
    <source>
        <dbReference type="Proteomes" id="UP001234343"/>
    </source>
</evidence>